<dbReference type="FunCoup" id="G5ECP3">
    <property type="interactions" value="308"/>
</dbReference>
<evidence type="ECO:0000313" key="3">
    <source>
        <dbReference type="Proteomes" id="UP000001940"/>
    </source>
</evidence>
<dbReference type="OrthoDB" id="5865315at2759"/>
<accession>G5ECP3</accession>
<keyword evidence="3" id="KW-1185">Reference proteome</keyword>
<evidence type="ECO:0000256" key="1">
    <source>
        <dbReference type="SAM" id="MobiDB-lite"/>
    </source>
</evidence>
<gene>
    <name evidence="2" type="ORF">CELE_ZC302.3</name>
    <name evidence="2 4" type="ORF">ZC302.3</name>
</gene>
<name>G5ECP3_CAEEL</name>
<organism evidence="2 3">
    <name type="scientific">Caenorhabditis elegans</name>
    <dbReference type="NCBI Taxonomy" id="6239"/>
    <lineage>
        <taxon>Eukaryota</taxon>
        <taxon>Metazoa</taxon>
        <taxon>Ecdysozoa</taxon>
        <taxon>Nematoda</taxon>
        <taxon>Chromadorea</taxon>
        <taxon>Rhabditida</taxon>
        <taxon>Rhabditina</taxon>
        <taxon>Rhabditomorpha</taxon>
        <taxon>Rhabditoidea</taxon>
        <taxon>Rhabditidae</taxon>
        <taxon>Peloderinae</taxon>
        <taxon>Caenorhabditis</taxon>
    </lineage>
</organism>
<dbReference type="GeneID" id="191136"/>
<sequence>MPKIRKNNSKERNVPTSIPVSISLPPSRPLYSPNFDMSLERAHELLAQMQPLPDPKPNTQKEHHPVDRNFIAMIDDLKTTQIPWQKPGHIMTEDEQKMWNATRMREYRRKSNETLEKSKSMLDGLKSQCTVNTVVLKNMLITKSVEDSVKLNAARFLGKSEKELMDIPEIKQMFQQYWNCRKTASNSHYEQRSLIYLDRVVSLQTEYLNYKANRNDSRSPSQLVKKIKDATMKAEAYEFFMDDKRVRKVIGELNEIDSKFKENIGAWLLQQLKIDSSLSHLLST</sequence>
<reference evidence="2 3" key="1">
    <citation type="journal article" date="1998" name="Science">
        <title>Genome sequence of the nematode C. elegans: a platform for investigating biology.</title>
        <authorList>
            <consortium name="The C. elegans sequencing consortium"/>
            <person name="Sulson J.E."/>
            <person name="Waterston R."/>
        </authorList>
    </citation>
    <scope>NUCLEOTIDE SEQUENCE [LARGE SCALE GENOMIC DNA]</scope>
    <source>
        <strain evidence="2 3">Bristol N2</strain>
    </source>
</reference>
<dbReference type="CTD" id="191136"/>
<evidence type="ECO:0000313" key="2">
    <source>
        <dbReference type="EMBL" id="CAA98294.2"/>
    </source>
</evidence>
<dbReference type="AlphaFoldDB" id="G5ECP3"/>
<proteinExistence type="predicted"/>
<dbReference type="RefSeq" id="NP_505738.2">
    <property type="nucleotide sequence ID" value="NM_073337.4"/>
</dbReference>
<protein>
    <submittedName>
        <fullName evidence="2">Uncharacterized protein</fullName>
    </submittedName>
</protein>
<dbReference type="Bgee" id="WBGene00013863">
    <property type="expression patterns" value="Expressed in material anatomical entity and 2 other cell types or tissues"/>
</dbReference>
<dbReference type="KEGG" id="cel:CELE_ZC302.3"/>
<dbReference type="WormBase" id="ZC302.3">
    <property type="protein sequence ID" value="CE45399"/>
    <property type="gene ID" value="WBGene00013863"/>
</dbReference>
<dbReference type="Proteomes" id="UP000001940">
    <property type="component" value="Chromosome V"/>
</dbReference>
<dbReference type="OMA" id="GHIMTED"/>
<dbReference type="HOGENOM" id="CLU_085480_0_0_1"/>
<feature type="region of interest" description="Disordered" evidence="1">
    <location>
        <begin position="1"/>
        <end position="20"/>
    </location>
</feature>
<evidence type="ECO:0000313" key="4">
    <source>
        <dbReference type="WormBase" id="ZC302.3"/>
    </source>
</evidence>
<dbReference type="AGR" id="WB:WBGene00013863"/>
<dbReference type="eggNOG" id="ENOG502THZN">
    <property type="taxonomic scope" value="Eukaryota"/>
</dbReference>
<dbReference type="PaxDb" id="6239-ZC302.3"/>
<dbReference type="InParanoid" id="G5ECP3"/>
<dbReference type="EMBL" id="BX284605">
    <property type="protein sequence ID" value="CAA98294.2"/>
    <property type="molecule type" value="Genomic_DNA"/>
</dbReference>